<dbReference type="RefSeq" id="WP_379597826.1">
    <property type="nucleotide sequence ID" value="NZ_JBHRTN010000018.1"/>
</dbReference>
<dbReference type="CDD" id="cd16325">
    <property type="entry name" value="LolA"/>
    <property type="match status" value="1"/>
</dbReference>
<organism evidence="3 4">
    <name type="scientific">Teichococcus globiformis</name>
    <dbReference type="NCBI Taxonomy" id="2307229"/>
    <lineage>
        <taxon>Bacteria</taxon>
        <taxon>Pseudomonadati</taxon>
        <taxon>Pseudomonadota</taxon>
        <taxon>Alphaproteobacteria</taxon>
        <taxon>Acetobacterales</taxon>
        <taxon>Roseomonadaceae</taxon>
        <taxon>Roseomonas</taxon>
    </lineage>
</organism>
<comment type="caution">
    <text evidence="3">The sequence shown here is derived from an EMBL/GenBank/DDBJ whole genome shotgun (WGS) entry which is preliminary data.</text>
</comment>
<dbReference type="SUPFAM" id="SSF89392">
    <property type="entry name" value="Prokaryotic lipoproteins and lipoprotein localization factors"/>
    <property type="match status" value="1"/>
</dbReference>
<sequence>MTIPRRTLLLATSLLPAAAPAELTTLDGVMALLAARRGGTARFTESREFPELSMPLPSSGTLRWQPPAFLEKRTTDPIEEVLRIEGDRLLFERPAQNIRREIGLDDAPELRPLVESMRATLSGDLATLRQHFEVGFQTLPNGRWQLALTPRAMRVYAALQSVRITGRADALLSVVTRGNEGETTLEITPGP</sequence>
<accession>A0ABV7G3R7</accession>
<dbReference type="InterPro" id="IPR029046">
    <property type="entry name" value="LolA/LolB/LppX"/>
</dbReference>
<dbReference type="Gene3D" id="2.50.20.10">
    <property type="entry name" value="Lipoprotein localisation LolA/LolB/LppX"/>
    <property type="match status" value="1"/>
</dbReference>
<evidence type="ECO:0000313" key="3">
    <source>
        <dbReference type="EMBL" id="MFC3126478.1"/>
    </source>
</evidence>
<evidence type="ECO:0000256" key="2">
    <source>
        <dbReference type="SAM" id="SignalP"/>
    </source>
</evidence>
<dbReference type="Pfam" id="PF19574">
    <property type="entry name" value="LolA_3"/>
    <property type="match status" value="1"/>
</dbReference>
<protein>
    <submittedName>
        <fullName evidence="3">LolA-related protein</fullName>
    </submittedName>
</protein>
<dbReference type="InterPro" id="IPR004564">
    <property type="entry name" value="OM_lipoprot_carrier_LolA-like"/>
</dbReference>
<feature type="signal peptide" evidence="2">
    <location>
        <begin position="1"/>
        <end position="21"/>
    </location>
</feature>
<evidence type="ECO:0000313" key="4">
    <source>
        <dbReference type="Proteomes" id="UP001595593"/>
    </source>
</evidence>
<keyword evidence="4" id="KW-1185">Reference proteome</keyword>
<name>A0ABV7G3R7_9PROT</name>
<dbReference type="EMBL" id="JBHRTN010000018">
    <property type="protein sequence ID" value="MFC3126478.1"/>
    <property type="molecule type" value="Genomic_DNA"/>
</dbReference>
<keyword evidence="1 2" id="KW-0732">Signal</keyword>
<gene>
    <name evidence="3" type="ORF">ACFOD4_15550</name>
</gene>
<evidence type="ECO:0000256" key="1">
    <source>
        <dbReference type="ARBA" id="ARBA00022729"/>
    </source>
</evidence>
<dbReference type="Proteomes" id="UP001595593">
    <property type="component" value="Unassembled WGS sequence"/>
</dbReference>
<proteinExistence type="predicted"/>
<reference evidence="4" key="1">
    <citation type="journal article" date="2019" name="Int. J. Syst. Evol. Microbiol.">
        <title>The Global Catalogue of Microorganisms (GCM) 10K type strain sequencing project: providing services to taxonomists for standard genome sequencing and annotation.</title>
        <authorList>
            <consortium name="The Broad Institute Genomics Platform"/>
            <consortium name="The Broad Institute Genome Sequencing Center for Infectious Disease"/>
            <person name="Wu L."/>
            <person name="Ma J."/>
        </authorList>
    </citation>
    <scope>NUCLEOTIDE SEQUENCE [LARGE SCALE GENOMIC DNA]</scope>
    <source>
        <strain evidence="4">KCTC 52094</strain>
    </source>
</reference>
<feature type="chain" id="PRO_5047263485" evidence="2">
    <location>
        <begin position="22"/>
        <end position="191"/>
    </location>
</feature>